<evidence type="ECO:0000313" key="7">
    <source>
        <dbReference type="Proteomes" id="UP000233837"/>
    </source>
</evidence>
<accession>A0A2I0WKQ2</accession>
<evidence type="ECO:0000256" key="1">
    <source>
        <dbReference type="ARBA" id="ARBA00023054"/>
    </source>
</evidence>
<protein>
    <submittedName>
        <fullName evidence="6">Nuclear matrix constituent protein 1-like protein</fullName>
    </submittedName>
</protein>
<comment type="similarity">
    <text evidence="4">Belongs to the CRWN family.</text>
</comment>
<keyword evidence="1" id="KW-0175">Coiled coil</keyword>
<feature type="transmembrane region" description="Helical" evidence="5">
    <location>
        <begin position="82"/>
        <end position="108"/>
    </location>
</feature>
<dbReference type="AlphaFoldDB" id="A0A2I0WKQ2"/>
<dbReference type="GO" id="GO:0006997">
    <property type="term" value="P:nucleus organization"/>
    <property type="evidence" value="ECO:0007669"/>
    <property type="project" value="InterPro"/>
</dbReference>
<keyword evidence="5" id="KW-0472">Membrane</keyword>
<comment type="subcellular location">
    <subcellularLocation>
        <location evidence="3">Nucleus lamina</location>
    </subcellularLocation>
</comment>
<dbReference type="PANTHER" id="PTHR31908:SF2">
    <property type="entry name" value="PROTEIN CROWDED NUCLEI 4"/>
    <property type="match status" value="1"/>
</dbReference>
<dbReference type="PANTHER" id="PTHR31908">
    <property type="entry name" value="PROTEIN CROWDED NUCLEI 4"/>
    <property type="match status" value="1"/>
</dbReference>
<keyword evidence="5" id="KW-1133">Transmembrane helix</keyword>
<proteinExistence type="inferred from homology"/>
<keyword evidence="5" id="KW-0812">Transmembrane</keyword>
<keyword evidence="2" id="KW-0539">Nucleus</keyword>
<keyword evidence="7" id="KW-1185">Reference proteome</keyword>
<gene>
    <name evidence="6" type="ORF">MA16_Dca015548</name>
</gene>
<reference evidence="6 7" key="1">
    <citation type="journal article" date="2016" name="Sci. Rep.">
        <title>The Dendrobium catenatum Lindl. genome sequence provides insights into polysaccharide synthase, floral development and adaptive evolution.</title>
        <authorList>
            <person name="Zhang G.Q."/>
            <person name="Xu Q."/>
            <person name="Bian C."/>
            <person name="Tsai W.C."/>
            <person name="Yeh C.M."/>
            <person name="Liu K.W."/>
            <person name="Yoshida K."/>
            <person name="Zhang L.S."/>
            <person name="Chang S.B."/>
            <person name="Chen F."/>
            <person name="Shi Y."/>
            <person name="Su Y.Y."/>
            <person name="Zhang Y.Q."/>
            <person name="Chen L.J."/>
            <person name="Yin Y."/>
            <person name="Lin M."/>
            <person name="Huang H."/>
            <person name="Deng H."/>
            <person name="Wang Z.W."/>
            <person name="Zhu S.L."/>
            <person name="Zhao X."/>
            <person name="Deng C."/>
            <person name="Niu S.C."/>
            <person name="Huang J."/>
            <person name="Wang M."/>
            <person name="Liu G.H."/>
            <person name="Yang H.J."/>
            <person name="Xiao X.J."/>
            <person name="Hsiao Y.Y."/>
            <person name="Wu W.L."/>
            <person name="Chen Y.Y."/>
            <person name="Mitsuda N."/>
            <person name="Ohme-Takagi M."/>
            <person name="Luo Y.B."/>
            <person name="Van de Peer Y."/>
            <person name="Liu Z.J."/>
        </authorList>
    </citation>
    <scope>NUCLEOTIDE SEQUENCE [LARGE SCALE GENOMIC DNA]</scope>
    <source>
        <tissue evidence="6">The whole plant</tissue>
    </source>
</reference>
<dbReference type="Proteomes" id="UP000233837">
    <property type="component" value="Unassembled WGS sequence"/>
</dbReference>
<evidence type="ECO:0000256" key="5">
    <source>
        <dbReference type="SAM" id="Phobius"/>
    </source>
</evidence>
<dbReference type="InterPro" id="IPR040418">
    <property type="entry name" value="CRWN"/>
</dbReference>
<reference evidence="6 7" key="2">
    <citation type="journal article" date="2017" name="Nature">
        <title>The Apostasia genome and the evolution of orchids.</title>
        <authorList>
            <person name="Zhang G.Q."/>
            <person name="Liu K.W."/>
            <person name="Li Z."/>
            <person name="Lohaus R."/>
            <person name="Hsiao Y.Y."/>
            <person name="Niu S.C."/>
            <person name="Wang J.Y."/>
            <person name="Lin Y.C."/>
            <person name="Xu Q."/>
            <person name="Chen L.J."/>
            <person name="Yoshida K."/>
            <person name="Fujiwara S."/>
            <person name="Wang Z.W."/>
            <person name="Zhang Y.Q."/>
            <person name="Mitsuda N."/>
            <person name="Wang M."/>
            <person name="Liu G.H."/>
            <person name="Pecoraro L."/>
            <person name="Huang H.X."/>
            <person name="Xiao X.J."/>
            <person name="Lin M."/>
            <person name="Wu X.Y."/>
            <person name="Wu W.L."/>
            <person name="Chen Y.Y."/>
            <person name="Chang S.B."/>
            <person name="Sakamoto S."/>
            <person name="Ohme-Takagi M."/>
            <person name="Yagi M."/>
            <person name="Zeng S.J."/>
            <person name="Shen C.Y."/>
            <person name="Yeh C.M."/>
            <person name="Luo Y.B."/>
            <person name="Tsai W.C."/>
            <person name="Van de Peer Y."/>
            <person name="Liu Z.J."/>
        </authorList>
    </citation>
    <scope>NUCLEOTIDE SEQUENCE [LARGE SCALE GENOMIC DNA]</scope>
    <source>
        <tissue evidence="6">The whole plant</tissue>
    </source>
</reference>
<dbReference type="STRING" id="906689.A0A2I0WKQ2"/>
<evidence type="ECO:0000256" key="4">
    <source>
        <dbReference type="ARBA" id="ARBA00024208"/>
    </source>
</evidence>
<dbReference type="EMBL" id="KZ502547">
    <property type="protein sequence ID" value="PKU76228.1"/>
    <property type="molecule type" value="Genomic_DNA"/>
</dbReference>
<evidence type="ECO:0000256" key="2">
    <source>
        <dbReference type="ARBA" id="ARBA00023242"/>
    </source>
</evidence>
<evidence type="ECO:0000256" key="3">
    <source>
        <dbReference type="ARBA" id="ARBA00024186"/>
    </source>
</evidence>
<evidence type="ECO:0000313" key="6">
    <source>
        <dbReference type="EMBL" id="PKU76228.1"/>
    </source>
</evidence>
<name>A0A2I0WKQ2_9ASPA</name>
<dbReference type="GO" id="GO:0005652">
    <property type="term" value="C:nuclear lamina"/>
    <property type="evidence" value="ECO:0007669"/>
    <property type="project" value="UniProtKB-SubCell"/>
</dbReference>
<sequence>MATPPPATLPESFGVTRLAGARASPSTAKGGSSLREEAIWKRLREAGFDEETVKRRDKAALITYVTRLEAEKCSERRLLEDLLLLFFLCLVGGALACVVTSQGLFVFLRNRSFK</sequence>
<organism evidence="6 7">
    <name type="scientific">Dendrobium catenatum</name>
    <dbReference type="NCBI Taxonomy" id="906689"/>
    <lineage>
        <taxon>Eukaryota</taxon>
        <taxon>Viridiplantae</taxon>
        <taxon>Streptophyta</taxon>
        <taxon>Embryophyta</taxon>
        <taxon>Tracheophyta</taxon>
        <taxon>Spermatophyta</taxon>
        <taxon>Magnoliopsida</taxon>
        <taxon>Liliopsida</taxon>
        <taxon>Asparagales</taxon>
        <taxon>Orchidaceae</taxon>
        <taxon>Epidendroideae</taxon>
        <taxon>Malaxideae</taxon>
        <taxon>Dendrobiinae</taxon>
        <taxon>Dendrobium</taxon>
    </lineage>
</organism>